<reference evidence="11" key="1">
    <citation type="submission" date="2022-03" db="EMBL/GenBank/DDBJ databases">
        <authorList>
            <person name="Martin C."/>
        </authorList>
    </citation>
    <scope>NUCLEOTIDE SEQUENCE</scope>
</reference>
<feature type="transmembrane region" description="Helical" evidence="10">
    <location>
        <begin position="113"/>
        <end position="135"/>
    </location>
</feature>
<sequence>MDRALLPYLFVLISVIVVVRWSVSLNSYSGAGKAPMYGDYEAQRHWMEITYNLPVSQWYMNGTNNDLQYWGLDYPPLTAYHSWLCGVVANRVNSSWVELLKSHGMESYDHKLFMRYSVLVVDVLIYIPAAIAYVFNEVSADTQVKKLAEASVFLLYPGLILIDYGHFQYNCVSLGFALLAIYFLDKGRDLWGSIMFCFALNYKQMELYHAAPFFFYLLGSAFRSKKENWFFKLVKLGVVVICSFMLCWFPFIFDINQASQVLHRLFPFARGIFEDKVANFWCSISVAVKLKNFLDQQQLVFLCLGTTVVALLPSCLHLLVKPSTRTFKYALVNSSLTFFLFSFQVHEKSILIAALPVCTLLHYHPVTGLWFLHITTFSMLPLLQKDGLLLATIATMLLYHLATTQVYNCGTFLEKPSANGKNNIVLKTFFWLSMLGCAAIWIVSLTLRPPARYPDLWPVIISLYSCGHFLLFLCYFHWKQFTWTIAGNEQSAKNIKRTKQKQKKFN</sequence>
<evidence type="ECO:0000256" key="6">
    <source>
        <dbReference type="ARBA" id="ARBA00022692"/>
    </source>
</evidence>
<evidence type="ECO:0000256" key="4">
    <source>
        <dbReference type="ARBA" id="ARBA00022676"/>
    </source>
</evidence>
<dbReference type="GO" id="GO:0042281">
    <property type="term" value="F:dolichyl pyrophosphate Man9GlcNAc2 alpha-1,3-glucosyltransferase activity"/>
    <property type="evidence" value="ECO:0007669"/>
    <property type="project" value="TreeGrafter"/>
</dbReference>
<gene>
    <name evidence="11" type="ORF">OFUS_LOCUS3419</name>
</gene>
<feature type="transmembrane region" description="Helical" evidence="10">
    <location>
        <begin position="229"/>
        <end position="253"/>
    </location>
</feature>
<evidence type="ECO:0000313" key="11">
    <source>
        <dbReference type="EMBL" id="CAH1776224.1"/>
    </source>
</evidence>
<keyword evidence="6 10" id="KW-0812">Transmembrane</keyword>
<dbReference type="EMBL" id="CAIIXF020000001">
    <property type="protein sequence ID" value="CAH1776224.1"/>
    <property type="molecule type" value="Genomic_DNA"/>
</dbReference>
<feature type="transmembrane region" description="Helical" evidence="10">
    <location>
        <begin position="456"/>
        <end position="476"/>
    </location>
</feature>
<comment type="caution">
    <text evidence="11">The sequence shown here is derived from an EMBL/GenBank/DDBJ whole genome shotgun (WGS) entry which is preliminary data.</text>
</comment>
<feature type="transmembrane region" description="Helical" evidence="10">
    <location>
        <begin position="424"/>
        <end position="444"/>
    </location>
</feature>
<evidence type="ECO:0000256" key="8">
    <source>
        <dbReference type="ARBA" id="ARBA00022989"/>
    </source>
</evidence>
<dbReference type="PANTHER" id="PTHR12413">
    <property type="entry name" value="DOLICHYL GLYCOSYLTRANSFERASE"/>
    <property type="match status" value="1"/>
</dbReference>
<dbReference type="GO" id="GO:0005789">
    <property type="term" value="C:endoplasmic reticulum membrane"/>
    <property type="evidence" value="ECO:0007669"/>
    <property type="project" value="UniProtKB-SubCell"/>
</dbReference>
<keyword evidence="4 10" id="KW-0328">Glycosyltransferase</keyword>
<evidence type="ECO:0000256" key="5">
    <source>
        <dbReference type="ARBA" id="ARBA00022679"/>
    </source>
</evidence>
<comment type="pathway">
    <text evidence="2 10">Protein modification; protein glycosylation.</text>
</comment>
<keyword evidence="8 10" id="KW-1133">Transmembrane helix</keyword>
<evidence type="ECO:0000256" key="10">
    <source>
        <dbReference type="RuleBase" id="RU363110"/>
    </source>
</evidence>
<feature type="transmembrane region" description="Helical" evidence="10">
    <location>
        <begin position="350"/>
        <end position="372"/>
    </location>
</feature>
<comment type="similarity">
    <text evidence="3 10">Belongs to the ALG6/ALG8 glucosyltransferase family.</text>
</comment>
<evidence type="ECO:0000256" key="1">
    <source>
        <dbReference type="ARBA" id="ARBA00004477"/>
    </source>
</evidence>
<dbReference type="PANTHER" id="PTHR12413:SF1">
    <property type="entry name" value="DOLICHYL PYROPHOSPHATE MAN9GLCNAC2 ALPHA-1,3-GLUCOSYLTRANSFERASE"/>
    <property type="match status" value="1"/>
</dbReference>
<organism evidence="11 12">
    <name type="scientific">Owenia fusiformis</name>
    <name type="common">Polychaete worm</name>
    <dbReference type="NCBI Taxonomy" id="6347"/>
    <lineage>
        <taxon>Eukaryota</taxon>
        <taxon>Metazoa</taxon>
        <taxon>Spiralia</taxon>
        <taxon>Lophotrochozoa</taxon>
        <taxon>Annelida</taxon>
        <taxon>Polychaeta</taxon>
        <taxon>Sedentaria</taxon>
        <taxon>Canalipalpata</taxon>
        <taxon>Sabellida</taxon>
        <taxon>Oweniida</taxon>
        <taxon>Oweniidae</taxon>
        <taxon>Owenia</taxon>
    </lineage>
</organism>
<evidence type="ECO:0000256" key="7">
    <source>
        <dbReference type="ARBA" id="ARBA00022824"/>
    </source>
</evidence>
<comment type="subcellular location">
    <subcellularLocation>
        <location evidence="1 10">Endoplasmic reticulum membrane</location>
        <topology evidence="1 10">Multi-pass membrane protein</topology>
    </subcellularLocation>
</comment>
<keyword evidence="7 10" id="KW-0256">Endoplasmic reticulum</keyword>
<evidence type="ECO:0000256" key="3">
    <source>
        <dbReference type="ARBA" id="ARBA00008715"/>
    </source>
</evidence>
<dbReference type="Proteomes" id="UP000749559">
    <property type="component" value="Unassembled WGS sequence"/>
</dbReference>
<feature type="transmembrane region" description="Helical" evidence="10">
    <location>
        <begin position="299"/>
        <end position="320"/>
    </location>
</feature>
<evidence type="ECO:0000313" key="12">
    <source>
        <dbReference type="Proteomes" id="UP000749559"/>
    </source>
</evidence>
<dbReference type="Pfam" id="PF03155">
    <property type="entry name" value="Alg6_Alg8"/>
    <property type="match status" value="1"/>
</dbReference>
<evidence type="ECO:0000256" key="2">
    <source>
        <dbReference type="ARBA" id="ARBA00004922"/>
    </source>
</evidence>
<keyword evidence="5 10" id="KW-0808">Transferase</keyword>
<feature type="transmembrane region" description="Helical" evidence="10">
    <location>
        <begin position="6"/>
        <end position="23"/>
    </location>
</feature>
<keyword evidence="9 10" id="KW-0472">Membrane</keyword>
<evidence type="ECO:0000256" key="9">
    <source>
        <dbReference type="ARBA" id="ARBA00023136"/>
    </source>
</evidence>
<keyword evidence="12" id="KW-1185">Reference proteome</keyword>
<protein>
    <recommendedName>
        <fullName evidence="10">Alpha-1,3-glucosyltransferase</fullName>
        <ecNumber evidence="10">2.4.1.-</ecNumber>
    </recommendedName>
</protein>
<accession>A0A8S4N6I5</accession>
<proteinExistence type="inferred from homology"/>
<dbReference type="EC" id="2.4.1.-" evidence="10"/>
<dbReference type="OrthoDB" id="4983at2759"/>
<name>A0A8S4N6I5_OWEFU</name>
<dbReference type="InterPro" id="IPR004856">
    <property type="entry name" value="Glyco_trans_ALG6/ALG8"/>
</dbReference>
<feature type="transmembrane region" description="Helical" evidence="10">
    <location>
        <begin position="167"/>
        <end position="184"/>
    </location>
</feature>
<dbReference type="AlphaFoldDB" id="A0A8S4N6I5"/>
<feature type="transmembrane region" description="Helical" evidence="10">
    <location>
        <begin position="387"/>
        <end position="403"/>
    </location>
</feature>